<evidence type="ECO:0000256" key="1">
    <source>
        <dbReference type="SAM" id="MobiDB-lite"/>
    </source>
</evidence>
<dbReference type="RefSeq" id="XP_041226582.1">
    <property type="nucleotide sequence ID" value="XM_041366954.1"/>
</dbReference>
<evidence type="ECO:0000313" key="2">
    <source>
        <dbReference type="EMBL" id="KAG1901006.1"/>
    </source>
</evidence>
<accession>A0AAD4E809</accession>
<name>A0AAD4E809_9AGAM</name>
<feature type="compositionally biased region" description="Basic and acidic residues" evidence="1">
    <location>
        <begin position="104"/>
        <end position="118"/>
    </location>
</feature>
<proteinExistence type="predicted"/>
<dbReference type="EMBL" id="JABBWK010000024">
    <property type="protein sequence ID" value="KAG1901006.1"/>
    <property type="molecule type" value="Genomic_DNA"/>
</dbReference>
<reference evidence="2" key="1">
    <citation type="journal article" date="2020" name="New Phytol.">
        <title>Comparative genomics reveals dynamic genome evolution in host specialist ectomycorrhizal fungi.</title>
        <authorList>
            <person name="Lofgren L.A."/>
            <person name="Nguyen N.H."/>
            <person name="Vilgalys R."/>
            <person name="Ruytinx J."/>
            <person name="Liao H.L."/>
            <person name="Branco S."/>
            <person name="Kuo A."/>
            <person name="LaButti K."/>
            <person name="Lipzen A."/>
            <person name="Andreopoulos W."/>
            <person name="Pangilinan J."/>
            <person name="Riley R."/>
            <person name="Hundley H."/>
            <person name="Na H."/>
            <person name="Barry K."/>
            <person name="Grigoriev I.V."/>
            <person name="Stajich J.E."/>
            <person name="Kennedy P.G."/>
        </authorList>
    </citation>
    <scope>NUCLEOTIDE SEQUENCE</scope>
    <source>
        <strain evidence="2">FC203</strain>
    </source>
</reference>
<protein>
    <submittedName>
        <fullName evidence="2">Uncharacterized protein</fullName>
    </submittedName>
</protein>
<dbReference type="GeneID" id="64661252"/>
<gene>
    <name evidence="2" type="ORF">F5891DRAFT_1188114</name>
</gene>
<comment type="caution">
    <text evidence="2">The sequence shown here is derived from an EMBL/GenBank/DDBJ whole genome shotgun (WGS) entry which is preliminary data.</text>
</comment>
<evidence type="ECO:0000313" key="3">
    <source>
        <dbReference type="Proteomes" id="UP001195769"/>
    </source>
</evidence>
<sequence>MFSKHQPKPTEKAKKFFQSVRKAVKHKQSDGDKLIFNKAKQAPVAAASDSKLEESLGLSISKKAPIRSKSYSVVIRSEDEEEELNHDADIIKISAPMSSNTSAKADESESETKCPKEDSEAEMKCLSKEWLSSIYAFFEPFPTIGHENQHHYHDVIYLCCPYTYTDWVHTFSVP</sequence>
<dbReference type="AlphaFoldDB" id="A0AAD4E809"/>
<dbReference type="Proteomes" id="UP001195769">
    <property type="component" value="Unassembled WGS sequence"/>
</dbReference>
<keyword evidence="3" id="KW-1185">Reference proteome</keyword>
<organism evidence="2 3">
    <name type="scientific">Suillus fuscotomentosus</name>
    <dbReference type="NCBI Taxonomy" id="1912939"/>
    <lineage>
        <taxon>Eukaryota</taxon>
        <taxon>Fungi</taxon>
        <taxon>Dikarya</taxon>
        <taxon>Basidiomycota</taxon>
        <taxon>Agaricomycotina</taxon>
        <taxon>Agaricomycetes</taxon>
        <taxon>Agaricomycetidae</taxon>
        <taxon>Boletales</taxon>
        <taxon>Suillineae</taxon>
        <taxon>Suillaceae</taxon>
        <taxon>Suillus</taxon>
    </lineage>
</organism>
<feature type="region of interest" description="Disordered" evidence="1">
    <location>
        <begin position="95"/>
        <end position="118"/>
    </location>
</feature>